<accession>A0ABM7YK70</accession>
<reference evidence="1" key="1">
    <citation type="submission" date="2022-04" db="EMBL/GenBank/DDBJ databases">
        <title>Whole genome sequence of Sphaerotilus sp. FB-5.</title>
        <authorList>
            <person name="Takeda M."/>
            <person name="Narihara S."/>
            <person name="Akimoto M."/>
            <person name="Akimoto R."/>
            <person name="Nishiyashiki S."/>
            <person name="Murakami T."/>
        </authorList>
    </citation>
    <scope>NUCLEOTIDE SEQUENCE</scope>
    <source>
        <strain evidence="1">FB-5</strain>
    </source>
</reference>
<dbReference type="Proteomes" id="UP001057498">
    <property type="component" value="Chromosome"/>
</dbReference>
<evidence type="ECO:0000313" key="1">
    <source>
        <dbReference type="EMBL" id="BDI04726.1"/>
    </source>
</evidence>
<gene>
    <name evidence="1" type="ORF">CATMQ487_16960</name>
</gene>
<dbReference type="RefSeq" id="WP_251972829.1">
    <property type="nucleotide sequence ID" value="NZ_AP025730.1"/>
</dbReference>
<organism evidence="1 2">
    <name type="scientific">Sphaerotilus microaerophilus</name>
    <dbReference type="NCBI Taxonomy" id="2914710"/>
    <lineage>
        <taxon>Bacteria</taxon>
        <taxon>Pseudomonadati</taxon>
        <taxon>Pseudomonadota</taxon>
        <taxon>Betaproteobacteria</taxon>
        <taxon>Burkholderiales</taxon>
        <taxon>Sphaerotilaceae</taxon>
        <taxon>Sphaerotilus</taxon>
    </lineage>
</organism>
<evidence type="ECO:0000313" key="2">
    <source>
        <dbReference type="Proteomes" id="UP001057498"/>
    </source>
</evidence>
<protein>
    <recommendedName>
        <fullName evidence="3">Phage tail protein</fullName>
    </recommendedName>
</protein>
<evidence type="ECO:0008006" key="3">
    <source>
        <dbReference type="Google" id="ProtNLM"/>
    </source>
</evidence>
<proteinExistence type="predicted"/>
<dbReference type="EMBL" id="AP025730">
    <property type="protein sequence ID" value="BDI04726.1"/>
    <property type="molecule type" value="Genomic_DNA"/>
</dbReference>
<name>A0ABM7YK70_9BURK</name>
<sequence length="164" mass="17670">MPTNVYRGSDGTIALAVESGVEGDLAKTVNDQYSLTPIGRVTGVTVRVTNDVKPFHELGQRFATELRPGNINVYGSIDRAYINGALLKLMLGDAANSRPAGSFASPSFNLSLRLENPSLPGTASTVTVMGVKLEEWSYSLPEDDFAMETVNFRALWVKVEDATA</sequence>
<keyword evidence="2" id="KW-1185">Reference proteome</keyword>